<dbReference type="PANTHER" id="PTHR30349:SF64">
    <property type="entry name" value="PROPHAGE INTEGRASE INTD-RELATED"/>
    <property type="match status" value="1"/>
</dbReference>
<evidence type="ECO:0000313" key="6">
    <source>
        <dbReference type="Proteomes" id="UP000436803"/>
    </source>
</evidence>
<accession>A0A642KVJ5</accession>
<dbReference type="Pfam" id="PF00589">
    <property type="entry name" value="Phage_integrase"/>
    <property type="match status" value="1"/>
</dbReference>
<dbReference type="RefSeq" id="WP_115474695.1">
    <property type="nucleotide sequence ID" value="NZ_JABFHU010000001.1"/>
</dbReference>
<dbReference type="CDD" id="cd01185">
    <property type="entry name" value="INTN1_C_like"/>
    <property type="match status" value="1"/>
</dbReference>
<feature type="domain" description="Tyr recombinase" evidence="4">
    <location>
        <begin position="211"/>
        <end position="398"/>
    </location>
</feature>
<protein>
    <submittedName>
        <fullName evidence="5">Site-specific integrase</fullName>
    </submittedName>
</protein>
<dbReference type="EMBL" id="VWAW01000003">
    <property type="protein sequence ID" value="KAA5176944.1"/>
    <property type="molecule type" value="Genomic_DNA"/>
</dbReference>
<dbReference type="Pfam" id="PF17293">
    <property type="entry name" value="Arm-DNA-bind_5"/>
    <property type="match status" value="1"/>
</dbReference>
<dbReference type="Gene3D" id="1.10.150.130">
    <property type="match status" value="1"/>
</dbReference>
<dbReference type="GO" id="GO:0006310">
    <property type="term" value="P:DNA recombination"/>
    <property type="evidence" value="ECO:0007669"/>
    <property type="project" value="UniProtKB-KW"/>
</dbReference>
<comment type="similarity">
    <text evidence="1">Belongs to the 'phage' integrase family.</text>
</comment>
<reference evidence="5 6" key="1">
    <citation type="journal article" date="2019" name="Nat. Med.">
        <title>A library of human gut bacterial isolates paired with longitudinal multiomics data enables mechanistic microbiome research.</title>
        <authorList>
            <person name="Poyet M."/>
            <person name="Groussin M."/>
            <person name="Gibbons S.M."/>
            <person name="Avila-Pacheco J."/>
            <person name="Jiang X."/>
            <person name="Kearney S.M."/>
            <person name="Perrotta A.R."/>
            <person name="Berdy B."/>
            <person name="Zhao S."/>
            <person name="Lieberman T.D."/>
            <person name="Swanson P.K."/>
            <person name="Smith M."/>
            <person name="Roesemann S."/>
            <person name="Alexander J.E."/>
            <person name="Rich S.A."/>
            <person name="Livny J."/>
            <person name="Vlamakis H."/>
            <person name="Clish C."/>
            <person name="Bullock K."/>
            <person name="Deik A."/>
            <person name="Scott J."/>
            <person name="Pierce K.A."/>
            <person name="Xavier R.J."/>
            <person name="Alm E.J."/>
        </authorList>
    </citation>
    <scope>NUCLEOTIDE SEQUENCE [LARGE SCALE GENOMIC DNA]</scope>
    <source>
        <strain evidence="5 6">BIOML-A7</strain>
    </source>
</reference>
<dbReference type="SUPFAM" id="SSF56349">
    <property type="entry name" value="DNA breaking-rejoining enzymes"/>
    <property type="match status" value="1"/>
</dbReference>
<dbReference type="AlphaFoldDB" id="A0A642KVJ5"/>
<dbReference type="PANTHER" id="PTHR30349">
    <property type="entry name" value="PHAGE INTEGRASE-RELATED"/>
    <property type="match status" value="1"/>
</dbReference>
<dbReference type="GO" id="GO:0015074">
    <property type="term" value="P:DNA integration"/>
    <property type="evidence" value="ECO:0007669"/>
    <property type="project" value="InterPro"/>
</dbReference>
<dbReference type="InterPro" id="IPR011010">
    <property type="entry name" value="DNA_brk_join_enz"/>
</dbReference>
<name>A0A642KVJ5_BACFG</name>
<dbReference type="InterPro" id="IPR050090">
    <property type="entry name" value="Tyrosine_recombinase_XerCD"/>
</dbReference>
<dbReference type="InterPro" id="IPR025269">
    <property type="entry name" value="SAM-like_dom"/>
</dbReference>
<evidence type="ECO:0000259" key="4">
    <source>
        <dbReference type="PROSITE" id="PS51898"/>
    </source>
</evidence>
<gene>
    <name evidence="5" type="ORF">F2Z29_04470</name>
</gene>
<dbReference type="PROSITE" id="PS51898">
    <property type="entry name" value="TYR_RECOMBINASE"/>
    <property type="match status" value="1"/>
</dbReference>
<dbReference type="InterPro" id="IPR002104">
    <property type="entry name" value="Integrase_catalytic"/>
</dbReference>
<evidence type="ECO:0000256" key="2">
    <source>
        <dbReference type="ARBA" id="ARBA00023125"/>
    </source>
</evidence>
<sequence>MNATVNVVCYKWKTLSNGKHPLMLRVCKDGNRRYVSLKVSVKSEHWDFEKSKPKRNCPNREGLEKLISEHIHKYSHEIIGLTVEGKDYTTNSLIEKVTDVKASKTLDVLFQDYICSLMQEGRVGYALSVKQVYNSLLEYRGHLDFYLAEVDVAWLKSYEVWLRSKGLADNTIGIRFRTLRVVYNFALMNGLVKPELYPFKKYKVSKLHQDTAKRAISKEQVMLIVNYDTSHSCLYKRLAVDMFVFSYLMGGINFVDMCMLTKDNIEDGRLIYVRKKTKKLIKLPLQERAIQIIDTYSDCKREYLFPVLGDKARTVIQTKDRIYDVLSNINRHLKKIGEEYGFELKITTYVARHTQATVMKRAGVSTSVISELMGHSSERVTQYYLDSFGNEQMDDAMKSLL</sequence>
<proteinExistence type="inferred from homology"/>
<keyword evidence="3" id="KW-0233">DNA recombination</keyword>
<comment type="caution">
    <text evidence="5">The sequence shown here is derived from an EMBL/GenBank/DDBJ whole genome shotgun (WGS) entry which is preliminary data.</text>
</comment>
<dbReference type="Gene3D" id="1.10.443.10">
    <property type="entry name" value="Intergrase catalytic core"/>
    <property type="match status" value="1"/>
</dbReference>
<keyword evidence="2" id="KW-0238">DNA-binding</keyword>
<dbReference type="Pfam" id="PF13102">
    <property type="entry name" value="Phage_int_SAM_5"/>
    <property type="match status" value="1"/>
</dbReference>
<evidence type="ECO:0000256" key="1">
    <source>
        <dbReference type="ARBA" id="ARBA00008857"/>
    </source>
</evidence>
<dbReference type="InterPro" id="IPR010998">
    <property type="entry name" value="Integrase_recombinase_N"/>
</dbReference>
<organism evidence="5 6">
    <name type="scientific">Bacteroides fragilis</name>
    <dbReference type="NCBI Taxonomy" id="817"/>
    <lineage>
        <taxon>Bacteria</taxon>
        <taxon>Pseudomonadati</taxon>
        <taxon>Bacteroidota</taxon>
        <taxon>Bacteroidia</taxon>
        <taxon>Bacteroidales</taxon>
        <taxon>Bacteroidaceae</taxon>
        <taxon>Bacteroides</taxon>
    </lineage>
</organism>
<evidence type="ECO:0000313" key="5">
    <source>
        <dbReference type="EMBL" id="KAA5176944.1"/>
    </source>
</evidence>
<dbReference type="GO" id="GO:0003677">
    <property type="term" value="F:DNA binding"/>
    <property type="evidence" value="ECO:0007669"/>
    <property type="project" value="UniProtKB-KW"/>
</dbReference>
<dbReference type="InterPro" id="IPR013762">
    <property type="entry name" value="Integrase-like_cat_sf"/>
</dbReference>
<evidence type="ECO:0000256" key="3">
    <source>
        <dbReference type="ARBA" id="ARBA00023172"/>
    </source>
</evidence>
<dbReference type="Proteomes" id="UP000436803">
    <property type="component" value="Unassembled WGS sequence"/>
</dbReference>
<dbReference type="InterPro" id="IPR035386">
    <property type="entry name" value="Arm-DNA-bind_5"/>
</dbReference>